<name>A0A6F9XJI0_9LACO</name>
<sequence>MKRNLITIVEEQGKSSERHLHINYEDKVFYIGTPAEDDVYMNWNENPAVNVLSYPEVDKQKQRLLGEGFRQVDKATYYRMSN</sequence>
<evidence type="ECO:0000313" key="1">
    <source>
        <dbReference type="EMBL" id="GET05367.1"/>
    </source>
</evidence>
<comment type="caution">
    <text evidence="1">The sequence shown here is derived from an EMBL/GenBank/DDBJ whole genome shotgun (WGS) entry which is preliminary data.</text>
</comment>
<gene>
    <name evidence="1" type="ORF">SY212_03970</name>
</gene>
<dbReference type="AlphaFoldDB" id="A0A6F9XJI0"/>
<dbReference type="Proteomes" id="UP000494265">
    <property type="component" value="Unassembled WGS sequence"/>
</dbReference>
<dbReference type="RefSeq" id="WP_172584210.1">
    <property type="nucleotide sequence ID" value="NZ_BLAM01000054.1"/>
</dbReference>
<proteinExistence type="predicted"/>
<reference evidence="1" key="1">
    <citation type="submission" date="2019-10" db="EMBL/GenBank/DDBJ databases">
        <title>Lactobacillus agilis SY212 Whole Genome Sequencing Project.</title>
        <authorList>
            <person name="Suzuki S."/>
            <person name="Endo A."/>
            <person name="Maeno S."/>
            <person name="Shiwa Y."/>
            <person name="Matsutani M."/>
            <person name="Kajikawa A."/>
        </authorList>
    </citation>
    <scope>NUCLEOTIDE SEQUENCE</scope>
    <source>
        <strain evidence="1">SY212</strain>
    </source>
</reference>
<organism evidence="1">
    <name type="scientific">Ligilactobacillus agilis</name>
    <dbReference type="NCBI Taxonomy" id="1601"/>
    <lineage>
        <taxon>Bacteria</taxon>
        <taxon>Bacillati</taxon>
        <taxon>Bacillota</taxon>
        <taxon>Bacilli</taxon>
        <taxon>Lactobacillales</taxon>
        <taxon>Lactobacillaceae</taxon>
        <taxon>Ligilactobacillus</taxon>
    </lineage>
</organism>
<protein>
    <submittedName>
        <fullName evidence="1">Uncharacterized protein</fullName>
    </submittedName>
</protein>
<accession>A0A6F9XJI0</accession>
<dbReference type="EMBL" id="BLAM01000054">
    <property type="protein sequence ID" value="GET05367.1"/>
    <property type="molecule type" value="Genomic_DNA"/>
</dbReference>